<keyword evidence="4" id="KW-1185">Reference proteome</keyword>
<accession>A0ABS5V5C2</accession>
<comment type="caution">
    <text evidence="3">The sequence shown here is derived from an EMBL/GenBank/DDBJ whole genome shotgun (WGS) entry which is preliminary data.</text>
</comment>
<dbReference type="RefSeq" id="WP_214507070.1">
    <property type="nucleotide sequence ID" value="NZ_JAHEPS010000003.1"/>
</dbReference>
<evidence type="ECO:0000313" key="4">
    <source>
        <dbReference type="Proteomes" id="UP001195903"/>
    </source>
</evidence>
<dbReference type="Pfam" id="PF11726">
    <property type="entry name" value="YagK_YfjJ_C"/>
    <property type="match status" value="1"/>
</dbReference>
<dbReference type="InterPro" id="IPR057271">
    <property type="entry name" value="YagK_YfjJ_C"/>
</dbReference>
<gene>
    <name evidence="3" type="ORF">KJI95_10100</name>
</gene>
<evidence type="ECO:0000313" key="3">
    <source>
        <dbReference type="EMBL" id="MBT1444874.1"/>
    </source>
</evidence>
<feature type="region of interest" description="Disordered" evidence="1">
    <location>
        <begin position="139"/>
        <end position="159"/>
    </location>
</feature>
<organism evidence="3 4">
    <name type="scientific">Shewanella jiangmenensis</name>
    <dbReference type="NCBI Taxonomy" id="2837387"/>
    <lineage>
        <taxon>Bacteria</taxon>
        <taxon>Pseudomonadati</taxon>
        <taxon>Pseudomonadota</taxon>
        <taxon>Gammaproteobacteria</taxon>
        <taxon>Alteromonadales</taxon>
        <taxon>Shewanellaceae</taxon>
        <taxon>Shewanella</taxon>
    </lineage>
</organism>
<evidence type="ECO:0000259" key="2">
    <source>
        <dbReference type="Pfam" id="PF11726"/>
    </source>
</evidence>
<feature type="domain" description="YagK/YfjJ C-terminal" evidence="2">
    <location>
        <begin position="16"/>
        <end position="151"/>
    </location>
</feature>
<evidence type="ECO:0000256" key="1">
    <source>
        <dbReference type="SAM" id="MobiDB-lite"/>
    </source>
</evidence>
<proteinExistence type="predicted"/>
<sequence length="159" mass="18972">MLRTIFEQVFSFQALHRRTFALRIDLRQPDTPDDNQRMTVFLRRLTKALKAHYQIKHLGYFWARERHQVVNPHYHLLLLLDGKQVHYAPTVIEFCQTHWENLSGSVYVPANCYYQLTRGDEETLRRLLYRASYLAKLRGKDQRPSQTKRYGASRLKAAH</sequence>
<dbReference type="Proteomes" id="UP001195903">
    <property type="component" value="Unassembled WGS sequence"/>
</dbReference>
<protein>
    <submittedName>
        <fullName evidence="3">Inovirus-type Gp2 protein</fullName>
    </submittedName>
</protein>
<dbReference type="EMBL" id="JAHEPS010000003">
    <property type="protein sequence ID" value="MBT1444874.1"/>
    <property type="molecule type" value="Genomic_DNA"/>
</dbReference>
<reference evidence="3 4" key="1">
    <citation type="submission" date="2021-05" db="EMBL/GenBank/DDBJ databases">
        <title>Shewanella sp. JM162201.</title>
        <authorList>
            <person name="Xu S."/>
            <person name="Li A."/>
        </authorList>
    </citation>
    <scope>NUCLEOTIDE SEQUENCE [LARGE SCALE GENOMIC DNA]</scope>
    <source>
        <strain evidence="3 4">JM162201</strain>
    </source>
</reference>
<name>A0ABS5V5C2_9GAMM</name>